<dbReference type="SUPFAM" id="SSF88659">
    <property type="entry name" value="Sigma3 and sigma4 domains of RNA polymerase sigma factors"/>
    <property type="match status" value="1"/>
</dbReference>
<evidence type="ECO:0000313" key="2">
    <source>
        <dbReference type="Proteomes" id="UP000051448"/>
    </source>
</evidence>
<comment type="caution">
    <text evidence="1">The sequence shown here is derived from an EMBL/GenBank/DDBJ whole genome shotgun (WGS) entry which is preliminary data.</text>
</comment>
<reference evidence="1 2" key="1">
    <citation type="journal article" date="2015" name="Genome Announc.">
        <title>Expanding the biotechnology potential of lactobacilli through comparative genomics of 213 strains and associated genera.</title>
        <authorList>
            <person name="Sun Z."/>
            <person name="Harris H.M."/>
            <person name="McCann A."/>
            <person name="Guo C."/>
            <person name="Argimon S."/>
            <person name="Zhang W."/>
            <person name="Yang X."/>
            <person name="Jeffery I.B."/>
            <person name="Cooney J.C."/>
            <person name="Kagawa T.F."/>
            <person name="Liu W."/>
            <person name="Song Y."/>
            <person name="Salvetti E."/>
            <person name="Wrobel A."/>
            <person name="Rasinkangas P."/>
            <person name="Parkhill J."/>
            <person name="Rea M.C."/>
            <person name="O'Sullivan O."/>
            <person name="Ritari J."/>
            <person name="Douillard F.P."/>
            <person name="Paul Ross R."/>
            <person name="Yang R."/>
            <person name="Briner A.E."/>
            <person name="Felis G.E."/>
            <person name="de Vos W.M."/>
            <person name="Barrangou R."/>
            <person name="Klaenhammer T.R."/>
            <person name="Caufield P.W."/>
            <person name="Cui Y."/>
            <person name="Zhang H."/>
            <person name="O'Toole P.W."/>
        </authorList>
    </citation>
    <scope>NUCLEOTIDE SEQUENCE [LARGE SCALE GENOMIC DNA]</scope>
    <source>
        <strain evidence="1 2">DSM 19519</strain>
    </source>
</reference>
<dbReference type="EMBL" id="AZDX01000003">
    <property type="protein sequence ID" value="KRL07913.1"/>
    <property type="molecule type" value="Genomic_DNA"/>
</dbReference>
<dbReference type="AlphaFoldDB" id="A0A0R1MK99"/>
<name>A0A0R1MK99_9LACO</name>
<keyword evidence="2" id="KW-1185">Reference proteome</keyword>
<dbReference type="OrthoDB" id="9812272at2"/>
<protein>
    <submittedName>
        <fullName evidence="1">Uncharacterized protein</fullName>
    </submittedName>
</protein>
<accession>A0A0R1MK99</accession>
<sequence length="216" mass="25492">MNNKLFDKEKKTFYDRSKHIDRIINEETLNNEIRGVISKNGTIEETNTGNYLDRIANYLLESKDLPSGRKVEYGYYRSERDYRSNFTTGRNTVPISSEIIEQLNEISVNTNKHINKEFIKRLFNPQSLSEDDIRRFIINGCNYTQTDLEELRGAISWLWDVIINECTGREKEVIKMFDGDITVREIAEKSETTFQNIYKILKNICKKTKKWLNNPE</sequence>
<organism evidence="1 2">
    <name type="scientific">Liquorilactobacillus hordei DSM 19519</name>
    <dbReference type="NCBI Taxonomy" id="1423759"/>
    <lineage>
        <taxon>Bacteria</taxon>
        <taxon>Bacillati</taxon>
        <taxon>Bacillota</taxon>
        <taxon>Bacilli</taxon>
        <taxon>Lactobacillales</taxon>
        <taxon>Lactobacillaceae</taxon>
        <taxon>Liquorilactobacillus</taxon>
    </lineage>
</organism>
<dbReference type="RefSeq" id="WP_057868702.1">
    <property type="nucleotide sequence ID" value="NZ_AZDX01000003.1"/>
</dbReference>
<dbReference type="PATRIC" id="fig|1423759.3.peg.1035"/>
<dbReference type="InterPro" id="IPR013324">
    <property type="entry name" value="RNA_pol_sigma_r3/r4-like"/>
</dbReference>
<dbReference type="Proteomes" id="UP000051448">
    <property type="component" value="Unassembled WGS sequence"/>
</dbReference>
<gene>
    <name evidence="1" type="ORF">FC92_GL000980</name>
</gene>
<dbReference type="GeneID" id="98309625"/>
<evidence type="ECO:0000313" key="1">
    <source>
        <dbReference type="EMBL" id="KRL07913.1"/>
    </source>
</evidence>
<proteinExistence type="predicted"/>